<sequence length="202" mass="22323">MPRQLTEEEIDDLMYCARADDLHTLKSTVEHLSKDLSQSEGDIILQAIDPYSSSTPLHMACANGHLEIVEYILSKFSSPPSETRVSIVTLQNESGNTPLHWACLNGHQKIIERLCDSGADPFVKNLAGQDCFFQAENNEKLDVVDYLLQRFQEVLDEAGDAKVEQNEASSPAQRDATDSDSNPQTSAIGEKLDTLQVNDDGI</sequence>
<keyword evidence="2 3" id="KW-0040">ANK repeat</keyword>
<dbReference type="PANTHER" id="PTHR24171:SF8">
    <property type="entry name" value="BRCA1-ASSOCIATED RING DOMAIN PROTEIN 1"/>
    <property type="match status" value="1"/>
</dbReference>
<dbReference type="GO" id="GO:0004842">
    <property type="term" value="F:ubiquitin-protein transferase activity"/>
    <property type="evidence" value="ECO:0007669"/>
    <property type="project" value="TreeGrafter"/>
</dbReference>
<protein>
    <submittedName>
        <fullName evidence="5">Uncharacterized protein</fullName>
    </submittedName>
</protein>
<feature type="region of interest" description="Disordered" evidence="4">
    <location>
        <begin position="159"/>
        <end position="202"/>
    </location>
</feature>
<dbReference type="GO" id="GO:0085020">
    <property type="term" value="P:protein K6-linked ubiquitination"/>
    <property type="evidence" value="ECO:0007669"/>
    <property type="project" value="TreeGrafter"/>
</dbReference>
<keyword evidence="6" id="KW-1185">Reference proteome</keyword>
<dbReference type="InterPro" id="IPR036770">
    <property type="entry name" value="Ankyrin_rpt-contain_sf"/>
</dbReference>
<dbReference type="Pfam" id="PF12796">
    <property type="entry name" value="Ank_2"/>
    <property type="match status" value="1"/>
</dbReference>
<reference evidence="5 6" key="1">
    <citation type="journal article" date="2016" name="Proc. Natl. Acad. Sci. U.S.A.">
        <title>Comparative genomics of biotechnologically important yeasts.</title>
        <authorList>
            <person name="Riley R."/>
            <person name="Haridas S."/>
            <person name="Wolfe K.H."/>
            <person name="Lopes M.R."/>
            <person name="Hittinger C.T."/>
            <person name="Goeker M."/>
            <person name="Salamov A.A."/>
            <person name="Wisecaver J.H."/>
            <person name="Long T.M."/>
            <person name="Calvey C.H."/>
            <person name="Aerts A.L."/>
            <person name="Barry K.W."/>
            <person name="Choi C."/>
            <person name="Clum A."/>
            <person name="Coughlan A.Y."/>
            <person name="Deshpande S."/>
            <person name="Douglass A.P."/>
            <person name="Hanson S.J."/>
            <person name="Klenk H.-P."/>
            <person name="LaButti K.M."/>
            <person name="Lapidus A."/>
            <person name="Lindquist E.A."/>
            <person name="Lipzen A.M."/>
            <person name="Meier-Kolthoff J.P."/>
            <person name="Ohm R.A."/>
            <person name="Otillar R.P."/>
            <person name="Pangilinan J.L."/>
            <person name="Peng Y."/>
            <person name="Rokas A."/>
            <person name="Rosa C.A."/>
            <person name="Scheuner C."/>
            <person name="Sibirny A.A."/>
            <person name="Slot J.C."/>
            <person name="Stielow J.B."/>
            <person name="Sun H."/>
            <person name="Kurtzman C.P."/>
            <person name="Blackwell M."/>
            <person name="Grigoriev I.V."/>
            <person name="Jeffries T.W."/>
        </authorList>
    </citation>
    <scope>NUCLEOTIDE SEQUENCE [LARGE SCALE GENOMIC DNA]</scope>
    <source>
        <strain evidence="5 6">NRRL Y-11557</strain>
    </source>
</reference>
<accession>A0A1E3Q7A6</accession>
<gene>
    <name evidence="5" type="ORF">LIPSTDRAFT_265181</name>
</gene>
<dbReference type="STRING" id="675824.A0A1E3Q7A6"/>
<dbReference type="AlphaFoldDB" id="A0A1E3Q7A6"/>
<dbReference type="InterPro" id="IPR002110">
    <property type="entry name" value="Ankyrin_rpt"/>
</dbReference>
<dbReference type="SUPFAM" id="SSF48403">
    <property type="entry name" value="Ankyrin repeat"/>
    <property type="match status" value="1"/>
</dbReference>
<dbReference type="PANTHER" id="PTHR24171">
    <property type="entry name" value="ANKYRIN REPEAT DOMAIN-CONTAINING PROTEIN 39-RELATED"/>
    <property type="match status" value="1"/>
</dbReference>
<dbReference type="PROSITE" id="PS50297">
    <property type="entry name" value="ANK_REP_REGION"/>
    <property type="match status" value="2"/>
</dbReference>
<evidence type="ECO:0000313" key="6">
    <source>
        <dbReference type="Proteomes" id="UP000094385"/>
    </source>
</evidence>
<dbReference type="PROSITE" id="PS50088">
    <property type="entry name" value="ANK_REPEAT"/>
    <property type="match status" value="2"/>
</dbReference>
<evidence type="ECO:0000256" key="3">
    <source>
        <dbReference type="PROSITE-ProRule" id="PRU00023"/>
    </source>
</evidence>
<evidence type="ECO:0000256" key="4">
    <source>
        <dbReference type="SAM" id="MobiDB-lite"/>
    </source>
</evidence>
<feature type="repeat" description="ANK" evidence="3">
    <location>
        <begin position="52"/>
        <end position="84"/>
    </location>
</feature>
<dbReference type="PRINTS" id="PR01415">
    <property type="entry name" value="ANKYRIN"/>
</dbReference>
<evidence type="ECO:0000256" key="1">
    <source>
        <dbReference type="ARBA" id="ARBA00022737"/>
    </source>
</evidence>
<evidence type="ECO:0000313" key="5">
    <source>
        <dbReference type="EMBL" id="ODQ73589.1"/>
    </source>
</evidence>
<organism evidence="5 6">
    <name type="scientific">Lipomyces starkeyi NRRL Y-11557</name>
    <dbReference type="NCBI Taxonomy" id="675824"/>
    <lineage>
        <taxon>Eukaryota</taxon>
        <taxon>Fungi</taxon>
        <taxon>Dikarya</taxon>
        <taxon>Ascomycota</taxon>
        <taxon>Saccharomycotina</taxon>
        <taxon>Lipomycetes</taxon>
        <taxon>Lipomycetales</taxon>
        <taxon>Lipomycetaceae</taxon>
        <taxon>Lipomyces</taxon>
    </lineage>
</organism>
<dbReference type="EMBL" id="KV454293">
    <property type="protein sequence ID" value="ODQ73589.1"/>
    <property type="molecule type" value="Genomic_DNA"/>
</dbReference>
<dbReference type="Proteomes" id="UP000094385">
    <property type="component" value="Unassembled WGS sequence"/>
</dbReference>
<proteinExistence type="predicted"/>
<feature type="repeat" description="ANK" evidence="3">
    <location>
        <begin position="94"/>
        <end position="126"/>
    </location>
</feature>
<dbReference type="SMART" id="SM00248">
    <property type="entry name" value="ANK"/>
    <property type="match status" value="3"/>
</dbReference>
<dbReference type="Gene3D" id="1.25.40.20">
    <property type="entry name" value="Ankyrin repeat-containing domain"/>
    <property type="match status" value="1"/>
</dbReference>
<dbReference type="OrthoDB" id="10057496at2759"/>
<keyword evidence="1" id="KW-0677">Repeat</keyword>
<evidence type="ECO:0000256" key="2">
    <source>
        <dbReference type="ARBA" id="ARBA00023043"/>
    </source>
</evidence>
<name>A0A1E3Q7A6_LIPST</name>